<evidence type="ECO:0000313" key="2">
    <source>
        <dbReference type="Proteomes" id="UP001056120"/>
    </source>
</evidence>
<protein>
    <submittedName>
        <fullName evidence="1">Uncharacterized protein</fullName>
    </submittedName>
</protein>
<dbReference type="EMBL" id="CM042043">
    <property type="protein sequence ID" value="KAI3696456.1"/>
    <property type="molecule type" value="Genomic_DNA"/>
</dbReference>
<name>A0ACB8ZFF3_9ASTR</name>
<accession>A0ACB8ZFF3</accession>
<sequence length="173" mass="19783">MTNACVTSIRSICHKPPQIHFSERKNLQLDFFRPLHNPSLTSLVYNSQPLTLTSQLSTSDTPAQRSEEWRRYELWHEKVFFSDIESMIIPVAIRAMEWGVNNESKAIENYKNILGREVSSLGFATHSENKFEWIGASPDGLLGCFPNLGILEVKCPFNKGKPGLALPWTKWKF</sequence>
<reference evidence="2" key="1">
    <citation type="journal article" date="2022" name="Mol. Ecol. Resour.">
        <title>The genomes of chicory, endive, great burdock and yacon provide insights into Asteraceae palaeo-polyploidization history and plant inulin production.</title>
        <authorList>
            <person name="Fan W."/>
            <person name="Wang S."/>
            <person name="Wang H."/>
            <person name="Wang A."/>
            <person name="Jiang F."/>
            <person name="Liu H."/>
            <person name="Zhao H."/>
            <person name="Xu D."/>
            <person name="Zhang Y."/>
        </authorList>
    </citation>
    <scope>NUCLEOTIDE SEQUENCE [LARGE SCALE GENOMIC DNA]</scope>
    <source>
        <strain evidence="2">cv. Yunnan</strain>
    </source>
</reference>
<keyword evidence="2" id="KW-1185">Reference proteome</keyword>
<evidence type="ECO:0000313" key="1">
    <source>
        <dbReference type="EMBL" id="KAI3696456.1"/>
    </source>
</evidence>
<organism evidence="1 2">
    <name type="scientific">Smallanthus sonchifolius</name>
    <dbReference type="NCBI Taxonomy" id="185202"/>
    <lineage>
        <taxon>Eukaryota</taxon>
        <taxon>Viridiplantae</taxon>
        <taxon>Streptophyta</taxon>
        <taxon>Embryophyta</taxon>
        <taxon>Tracheophyta</taxon>
        <taxon>Spermatophyta</taxon>
        <taxon>Magnoliopsida</taxon>
        <taxon>eudicotyledons</taxon>
        <taxon>Gunneridae</taxon>
        <taxon>Pentapetalae</taxon>
        <taxon>asterids</taxon>
        <taxon>campanulids</taxon>
        <taxon>Asterales</taxon>
        <taxon>Asteraceae</taxon>
        <taxon>Asteroideae</taxon>
        <taxon>Heliantheae alliance</taxon>
        <taxon>Millerieae</taxon>
        <taxon>Smallanthus</taxon>
    </lineage>
</organism>
<reference evidence="1 2" key="2">
    <citation type="journal article" date="2022" name="Mol. Ecol. Resour.">
        <title>The genomes of chicory, endive, great burdock and yacon provide insights into Asteraceae paleo-polyploidization history and plant inulin production.</title>
        <authorList>
            <person name="Fan W."/>
            <person name="Wang S."/>
            <person name="Wang H."/>
            <person name="Wang A."/>
            <person name="Jiang F."/>
            <person name="Liu H."/>
            <person name="Zhao H."/>
            <person name="Xu D."/>
            <person name="Zhang Y."/>
        </authorList>
    </citation>
    <scope>NUCLEOTIDE SEQUENCE [LARGE SCALE GENOMIC DNA]</scope>
    <source>
        <strain evidence="2">cv. Yunnan</strain>
        <tissue evidence="1">Leaves</tissue>
    </source>
</reference>
<dbReference type="Proteomes" id="UP001056120">
    <property type="component" value="Linkage Group LG26"/>
</dbReference>
<proteinExistence type="predicted"/>
<gene>
    <name evidence="1" type="ORF">L1987_79472</name>
</gene>
<comment type="caution">
    <text evidence="1">The sequence shown here is derived from an EMBL/GenBank/DDBJ whole genome shotgun (WGS) entry which is preliminary data.</text>
</comment>